<evidence type="ECO:0000256" key="4">
    <source>
        <dbReference type="ARBA" id="ARBA00038314"/>
    </source>
</evidence>
<keyword evidence="2" id="KW-0808">Transferase</keyword>
<accession>A0A5N6XBK3</accession>
<keyword evidence="3" id="KW-0949">S-adenosyl-L-methionine</keyword>
<proteinExistence type="inferred from homology"/>
<organism evidence="5 6">
    <name type="scientific">Aspergillus sergii</name>
    <dbReference type="NCBI Taxonomy" id="1034303"/>
    <lineage>
        <taxon>Eukaryota</taxon>
        <taxon>Fungi</taxon>
        <taxon>Dikarya</taxon>
        <taxon>Ascomycota</taxon>
        <taxon>Pezizomycotina</taxon>
        <taxon>Eurotiomycetes</taxon>
        <taxon>Eurotiomycetidae</taxon>
        <taxon>Eurotiales</taxon>
        <taxon>Aspergillaceae</taxon>
        <taxon>Aspergillus</taxon>
        <taxon>Aspergillus subgen. Circumdati</taxon>
    </lineage>
</organism>
<evidence type="ECO:0000313" key="5">
    <source>
        <dbReference type="EMBL" id="KAE8329726.1"/>
    </source>
</evidence>
<protein>
    <recommendedName>
        <fullName evidence="7">Methyltransferase domain-containing protein</fullName>
    </recommendedName>
</protein>
<dbReference type="GO" id="GO:0016740">
    <property type="term" value="F:transferase activity"/>
    <property type="evidence" value="ECO:0007669"/>
    <property type="project" value="UniProtKB-KW"/>
</dbReference>
<dbReference type="EMBL" id="ML741777">
    <property type="protein sequence ID" value="KAE8329726.1"/>
    <property type="molecule type" value="Genomic_DNA"/>
</dbReference>
<comment type="similarity">
    <text evidence="4">Belongs to the class I-like SAM-binding methyltransferase superfamily.</text>
</comment>
<dbReference type="Gene3D" id="3.40.50.150">
    <property type="entry name" value="Vaccinia Virus protein VP39"/>
    <property type="match status" value="1"/>
</dbReference>
<dbReference type="Proteomes" id="UP000325945">
    <property type="component" value="Unassembled WGS sequence"/>
</dbReference>
<name>A0A5N6XBK3_9EURO</name>
<dbReference type="PANTHER" id="PTHR35897:SF1">
    <property type="entry name" value="METHYLTRANSFERASE AUSD"/>
    <property type="match status" value="1"/>
</dbReference>
<dbReference type="SUPFAM" id="SSF53335">
    <property type="entry name" value="S-adenosyl-L-methionine-dependent methyltransferases"/>
    <property type="match status" value="1"/>
</dbReference>
<evidence type="ECO:0008006" key="7">
    <source>
        <dbReference type="Google" id="ProtNLM"/>
    </source>
</evidence>
<reference evidence="6" key="1">
    <citation type="submission" date="2019-04" db="EMBL/GenBank/DDBJ databases">
        <title>Friends and foes A comparative genomics studyof 23 Aspergillus species from section Flavi.</title>
        <authorList>
            <consortium name="DOE Joint Genome Institute"/>
            <person name="Kjaerbolling I."/>
            <person name="Vesth T."/>
            <person name="Frisvad J.C."/>
            <person name="Nybo J.L."/>
            <person name="Theobald S."/>
            <person name="Kildgaard S."/>
            <person name="Isbrandt T."/>
            <person name="Kuo A."/>
            <person name="Sato A."/>
            <person name="Lyhne E.K."/>
            <person name="Kogle M.E."/>
            <person name="Wiebenga A."/>
            <person name="Kun R.S."/>
            <person name="Lubbers R.J."/>
            <person name="Makela M.R."/>
            <person name="Barry K."/>
            <person name="Chovatia M."/>
            <person name="Clum A."/>
            <person name="Daum C."/>
            <person name="Haridas S."/>
            <person name="He G."/>
            <person name="LaButti K."/>
            <person name="Lipzen A."/>
            <person name="Mondo S."/>
            <person name="Riley R."/>
            <person name="Salamov A."/>
            <person name="Simmons B.A."/>
            <person name="Magnuson J.K."/>
            <person name="Henrissat B."/>
            <person name="Mortensen U.H."/>
            <person name="Larsen T.O."/>
            <person name="Devries R.P."/>
            <person name="Grigoriev I.V."/>
            <person name="Machida M."/>
            <person name="Baker S.E."/>
            <person name="Andersen M.R."/>
        </authorList>
    </citation>
    <scope>NUCLEOTIDE SEQUENCE [LARGE SCALE GENOMIC DNA]</scope>
    <source>
        <strain evidence="6">CBS 130017</strain>
    </source>
</reference>
<evidence type="ECO:0000313" key="6">
    <source>
        <dbReference type="Proteomes" id="UP000325945"/>
    </source>
</evidence>
<evidence type="ECO:0000256" key="1">
    <source>
        <dbReference type="ARBA" id="ARBA00005179"/>
    </source>
</evidence>
<gene>
    <name evidence="5" type="ORF">BDV39DRAFT_191035</name>
</gene>
<evidence type="ECO:0000256" key="2">
    <source>
        <dbReference type="ARBA" id="ARBA00022679"/>
    </source>
</evidence>
<dbReference type="PANTHER" id="PTHR35897">
    <property type="entry name" value="METHYLTRANSFERASE AUSD"/>
    <property type="match status" value="1"/>
</dbReference>
<dbReference type="AlphaFoldDB" id="A0A5N6XBK3"/>
<dbReference type="InterPro" id="IPR029063">
    <property type="entry name" value="SAM-dependent_MTases_sf"/>
</dbReference>
<sequence length="274" mass="30721">MTRASKPFPSWDESLDLSEILNRGAQKLLESYSHIPPSDVESHVRTIAKKGWDIRDYPCFRVFSFLDFDLSRSPQYARVLELLKAGALFIDLGCGVGQDIRRLVYDGAPGQNLIGLDLCGGFVDLGFELFRDRESLGASFLIQSFFDDTALLRQVMGKISVINSGYFMHLWDWDGQIRVGRRMIELLPTGGGLITGVHFGSRRSGRWVPDGGKEMFLHDKDTLTTMWTAIGKMSGAQLSIEAIVQEDIKCQHYDADGFFIRWVVQCHGSDADSA</sequence>
<keyword evidence="6" id="KW-1185">Reference proteome</keyword>
<comment type="pathway">
    <text evidence="1">Secondary metabolite biosynthesis.</text>
</comment>
<dbReference type="InterPro" id="IPR051654">
    <property type="entry name" value="Meroterpenoid_MTases"/>
</dbReference>
<evidence type="ECO:0000256" key="3">
    <source>
        <dbReference type="ARBA" id="ARBA00022691"/>
    </source>
</evidence>